<keyword evidence="1" id="KW-0472">Membrane</keyword>
<evidence type="ECO:0000313" key="3">
    <source>
        <dbReference type="EMBL" id="VAI42500.1"/>
    </source>
</evidence>
<evidence type="ECO:0000259" key="2">
    <source>
        <dbReference type="Pfam" id="PF13968"/>
    </source>
</evidence>
<dbReference type="EMBL" id="LT934121">
    <property type="protein sequence ID" value="VAI42500.1"/>
    <property type="molecule type" value="Genomic_DNA"/>
</dbReference>
<dbReference type="AlphaFoldDB" id="A0A9R0XU05"/>
<keyword evidence="1" id="KW-1133">Transmembrane helix</keyword>
<dbReference type="Pfam" id="PF13968">
    <property type="entry name" value="DUF4220"/>
    <property type="match status" value="1"/>
</dbReference>
<feature type="transmembrane region" description="Helical" evidence="1">
    <location>
        <begin position="49"/>
        <end position="70"/>
    </location>
</feature>
<feature type="transmembrane region" description="Helical" evidence="1">
    <location>
        <begin position="259"/>
        <end position="279"/>
    </location>
</feature>
<dbReference type="Gramene" id="TRITD6Av1G015430.1">
    <property type="protein sequence ID" value="TRITD6Av1G015430.1"/>
    <property type="gene ID" value="TRITD6Av1G015430"/>
</dbReference>
<evidence type="ECO:0000256" key="1">
    <source>
        <dbReference type="SAM" id="Phobius"/>
    </source>
</evidence>
<evidence type="ECO:0000313" key="4">
    <source>
        <dbReference type="Proteomes" id="UP000324705"/>
    </source>
</evidence>
<dbReference type="PANTHER" id="PTHR31325">
    <property type="entry name" value="OS01G0798800 PROTEIN-RELATED"/>
    <property type="match status" value="1"/>
</dbReference>
<feature type="domain" description="DUF4220" evidence="2">
    <location>
        <begin position="51"/>
        <end position="388"/>
    </location>
</feature>
<keyword evidence="1" id="KW-0812">Transmembrane</keyword>
<dbReference type="Pfam" id="PF04578">
    <property type="entry name" value="DUF594"/>
    <property type="match status" value="1"/>
</dbReference>
<sequence>MARGAEELVVFWKEWGIQALVLLSFTLQVILLITAEIRPLIDSGMLRAIVWLAYQLADTTAIYVLGHMSVIGSQSLPEHQLMAFWAPFLLLHLGGQDNITAYSIEDNRLWMRHLQIFAVQVLAAGYVLYESSLVLHQTLLRQAAILMFVVGVVKYGERVWALKRASSSNLSGKNYQSFGTVHIRNRGVSVIISGHNYGVMPAHQLLCFPMHLLKGPLPLVALGMTVLEYEWSSLYQMAEVQLSIMYDIFYSKAPVIHTWYGICIRVMSPLATITAFMLLRRFSDEDGDKYNAVDVAGTYVLLAGAIILEITSLLRAMFSSWAQAAVLTIQPFQRYGGNSCVGLVKKTFCSYLLYLVSLPRALLSYAMSNAGLPLRYWSGSMGQHNFIHLCTDSRDNRSSKIARWMGREDLWNMLVYTQSIPVPEDFSHLLDRQLRRSVSIIKESPDHIQNSRGQAALKRMGIPQEELVSWSVGIELDESILVWHIATHVYLSWHDERYPPRPALADTIQVLSNYMFFLLAARPHMLPNNASRQRYIELCNKVVNCLKYSSAEDLVSLIRERGKALDTPEIAQTLEHDPSRSSCSAEETNGALQENLTFDRASQLGEKLIDMTLDTPATSADMLDLISQVWMEMLCYVSYRCTPDSHARQLSNGGEITTVVAILMEYMKSDIFDSKRVGLTASDRP</sequence>
<name>A0A9R0XU05_TRITD</name>
<feature type="transmembrane region" description="Helical" evidence="1">
    <location>
        <begin position="109"/>
        <end position="127"/>
    </location>
</feature>
<protein>
    <recommendedName>
        <fullName evidence="2">DUF4220 domain-containing protein</fullName>
    </recommendedName>
</protein>
<gene>
    <name evidence="3" type="ORF">TRITD_6Av1G015430</name>
</gene>
<dbReference type="InterPro" id="IPR007658">
    <property type="entry name" value="DUF594"/>
</dbReference>
<reference evidence="3 4" key="1">
    <citation type="submission" date="2017-09" db="EMBL/GenBank/DDBJ databases">
        <authorList>
            <consortium name="International Durum Wheat Genome Sequencing Consortium (IDWGSC)"/>
            <person name="Milanesi L."/>
        </authorList>
    </citation>
    <scope>NUCLEOTIDE SEQUENCE [LARGE SCALE GENOMIC DNA]</scope>
    <source>
        <strain evidence="4">cv. Svevo</strain>
    </source>
</reference>
<keyword evidence="4" id="KW-1185">Reference proteome</keyword>
<proteinExistence type="predicted"/>
<accession>A0A9R0XU05</accession>
<feature type="transmembrane region" description="Helical" evidence="1">
    <location>
        <begin position="15"/>
        <end position="37"/>
    </location>
</feature>
<organism evidence="3 4">
    <name type="scientific">Triticum turgidum subsp. durum</name>
    <name type="common">Durum wheat</name>
    <name type="synonym">Triticum durum</name>
    <dbReference type="NCBI Taxonomy" id="4567"/>
    <lineage>
        <taxon>Eukaryota</taxon>
        <taxon>Viridiplantae</taxon>
        <taxon>Streptophyta</taxon>
        <taxon>Embryophyta</taxon>
        <taxon>Tracheophyta</taxon>
        <taxon>Spermatophyta</taxon>
        <taxon>Magnoliopsida</taxon>
        <taxon>Liliopsida</taxon>
        <taxon>Poales</taxon>
        <taxon>Poaceae</taxon>
        <taxon>BOP clade</taxon>
        <taxon>Pooideae</taxon>
        <taxon>Triticodae</taxon>
        <taxon>Triticeae</taxon>
        <taxon>Triticinae</taxon>
        <taxon>Triticum</taxon>
    </lineage>
</organism>
<dbReference type="InterPro" id="IPR025315">
    <property type="entry name" value="DUF4220"/>
</dbReference>
<dbReference type="Proteomes" id="UP000324705">
    <property type="component" value="Chromosome 6A"/>
</dbReference>
<feature type="transmembrane region" description="Helical" evidence="1">
    <location>
        <begin position="299"/>
        <end position="318"/>
    </location>
</feature>